<comment type="caution">
    <text evidence="1">The sequence shown here is derived from an EMBL/GenBank/DDBJ whole genome shotgun (WGS) entry which is preliminary data.</text>
</comment>
<evidence type="ECO:0000313" key="1">
    <source>
        <dbReference type="EMBL" id="OLP74564.1"/>
    </source>
</evidence>
<name>A0A1Q9BV96_SYMMI</name>
<dbReference type="EMBL" id="LSRX01003532">
    <property type="protein sequence ID" value="OLP74564.1"/>
    <property type="molecule type" value="Genomic_DNA"/>
</dbReference>
<evidence type="ECO:0000313" key="2">
    <source>
        <dbReference type="Proteomes" id="UP000186817"/>
    </source>
</evidence>
<feature type="non-terminal residue" evidence="1">
    <location>
        <position position="1"/>
    </location>
</feature>
<keyword evidence="2" id="KW-1185">Reference proteome</keyword>
<organism evidence="1 2">
    <name type="scientific">Symbiodinium microadriaticum</name>
    <name type="common">Dinoflagellate</name>
    <name type="synonym">Zooxanthella microadriatica</name>
    <dbReference type="NCBI Taxonomy" id="2951"/>
    <lineage>
        <taxon>Eukaryota</taxon>
        <taxon>Sar</taxon>
        <taxon>Alveolata</taxon>
        <taxon>Dinophyceae</taxon>
        <taxon>Suessiales</taxon>
        <taxon>Symbiodiniaceae</taxon>
        <taxon>Symbiodinium</taxon>
    </lineage>
</organism>
<accession>A0A1Q9BV96</accession>
<sequence length="62" mass="6602">SLSKGNLVSLASAAADPEPVGYGVHDDVFHAEWPYVGWSGHMVRPHGPTPRPVHADDARCSP</sequence>
<feature type="non-terminal residue" evidence="1">
    <location>
        <position position="62"/>
    </location>
</feature>
<gene>
    <name evidence="1" type="ORF">AK812_SmicGene45856</name>
</gene>
<dbReference type="Proteomes" id="UP000186817">
    <property type="component" value="Unassembled WGS sequence"/>
</dbReference>
<reference evidence="1 2" key="1">
    <citation type="submission" date="2016-02" db="EMBL/GenBank/DDBJ databases">
        <title>Genome analysis of coral dinoflagellate symbionts highlights evolutionary adaptations to a symbiotic lifestyle.</title>
        <authorList>
            <person name="Aranda M."/>
            <person name="Li Y."/>
            <person name="Liew Y.J."/>
            <person name="Baumgarten S."/>
            <person name="Simakov O."/>
            <person name="Wilson M."/>
            <person name="Piel J."/>
            <person name="Ashoor H."/>
            <person name="Bougouffa S."/>
            <person name="Bajic V.B."/>
            <person name="Ryu T."/>
            <person name="Ravasi T."/>
            <person name="Bayer T."/>
            <person name="Micklem G."/>
            <person name="Kim H."/>
            <person name="Bhak J."/>
            <person name="Lajeunesse T.C."/>
            <person name="Voolstra C.R."/>
        </authorList>
    </citation>
    <scope>NUCLEOTIDE SEQUENCE [LARGE SCALE GENOMIC DNA]</scope>
    <source>
        <strain evidence="1 2">CCMP2467</strain>
    </source>
</reference>
<protein>
    <submittedName>
        <fullName evidence="1">Uncharacterized protein</fullName>
    </submittedName>
</protein>
<proteinExistence type="predicted"/>
<dbReference type="AlphaFoldDB" id="A0A1Q9BV96"/>